<feature type="domain" description="Minor extracellular protease Epr GA-like" evidence="3">
    <location>
        <begin position="1273"/>
        <end position="1362"/>
    </location>
</feature>
<feature type="coiled-coil region" evidence="1">
    <location>
        <begin position="187"/>
        <end position="235"/>
    </location>
</feature>
<evidence type="ECO:0000313" key="4">
    <source>
        <dbReference type="EMBL" id="QPB41899.1"/>
    </source>
</evidence>
<dbReference type="EMBL" id="CP063056">
    <property type="protein sequence ID" value="QPB41899.1"/>
    <property type="molecule type" value="Genomic_DNA"/>
</dbReference>
<feature type="coiled-coil region" evidence="1">
    <location>
        <begin position="551"/>
        <end position="599"/>
    </location>
</feature>
<keyword evidence="1" id="KW-0175">Coiled coil</keyword>
<reference evidence="4 5" key="1">
    <citation type="submission" date="2020-10" db="EMBL/GenBank/DDBJ databases">
        <title>Genome Sequencing of Rodentibacter spp. strain DSM111151.</title>
        <authorList>
            <person name="Benga L."/>
            <person name="Lautwein T."/>
        </authorList>
    </citation>
    <scope>NUCLEOTIDE SEQUENCE [LARGE SCALE GENOMIC DNA]</scope>
    <source>
        <strain evidence="4 5">DSM 111151</strain>
    </source>
</reference>
<feature type="domain" description="Minor extracellular protease Epr GA-like" evidence="3">
    <location>
        <begin position="179"/>
        <end position="270"/>
    </location>
</feature>
<feature type="coiled-coil region" evidence="1">
    <location>
        <begin position="1279"/>
        <end position="1327"/>
    </location>
</feature>
<feature type="domain" description="Minor extracellular protease Epr GA-like" evidence="3">
    <location>
        <begin position="909"/>
        <end position="998"/>
    </location>
</feature>
<feature type="domain" description="Minor extracellular protease Epr GA-like" evidence="3">
    <location>
        <begin position="1455"/>
        <end position="1544"/>
    </location>
</feature>
<feature type="domain" description="Minor extracellular protease Epr GA-like" evidence="3">
    <location>
        <begin position="1546"/>
        <end position="1633"/>
    </location>
</feature>
<feature type="coiled-coil region" evidence="1">
    <location>
        <begin position="1370"/>
        <end position="1418"/>
    </location>
</feature>
<feature type="coiled-coil region" evidence="1">
    <location>
        <begin position="1006"/>
        <end position="1054"/>
    </location>
</feature>
<feature type="coiled-coil region" evidence="1">
    <location>
        <begin position="733"/>
        <end position="781"/>
    </location>
</feature>
<dbReference type="InterPro" id="IPR011049">
    <property type="entry name" value="Serralysin-like_metalloprot_C"/>
</dbReference>
<feature type="coiled-coil region" evidence="1">
    <location>
        <begin position="1461"/>
        <end position="1509"/>
    </location>
</feature>
<organism evidence="4 5">
    <name type="scientific">Rodentibacter haemolyticus</name>
    <dbReference type="NCBI Taxonomy" id="2778911"/>
    <lineage>
        <taxon>Bacteria</taxon>
        <taxon>Pseudomonadati</taxon>
        <taxon>Pseudomonadota</taxon>
        <taxon>Gammaproteobacteria</taxon>
        <taxon>Pasteurellales</taxon>
        <taxon>Pasteurellaceae</taxon>
        <taxon>Rodentibacter</taxon>
    </lineage>
</organism>
<dbReference type="Proteomes" id="UP000663069">
    <property type="component" value="Chromosome"/>
</dbReference>
<gene>
    <name evidence="4" type="ORF">IHV77_08165</name>
</gene>
<protein>
    <submittedName>
        <fullName evidence="4">Calcium-binding protein</fullName>
    </submittedName>
</protein>
<feature type="coiled-coil region" evidence="1">
    <location>
        <begin position="915"/>
        <end position="963"/>
    </location>
</feature>
<feature type="domain" description="Minor extracellular protease Epr GA-like" evidence="3">
    <location>
        <begin position="1182"/>
        <end position="1271"/>
    </location>
</feature>
<keyword evidence="5" id="KW-1185">Reference proteome</keyword>
<proteinExistence type="predicted"/>
<feature type="domain" description="Minor extracellular protease Epr GA-like" evidence="3">
    <location>
        <begin position="545"/>
        <end position="634"/>
    </location>
</feature>
<accession>A0ABX6UVY6</accession>
<dbReference type="InterPro" id="IPR054725">
    <property type="entry name" value="Epr_GA-like"/>
</dbReference>
<dbReference type="PRINTS" id="PR00313">
    <property type="entry name" value="CABNDNGRPT"/>
</dbReference>
<feature type="coiled-coil region" evidence="1">
    <location>
        <begin position="278"/>
        <end position="326"/>
    </location>
</feature>
<feature type="compositionally biased region" description="Acidic residues" evidence="2">
    <location>
        <begin position="1642"/>
        <end position="1653"/>
    </location>
</feature>
<feature type="domain" description="Minor extracellular protease Epr GA-like" evidence="3">
    <location>
        <begin position="272"/>
        <end position="361"/>
    </location>
</feature>
<feature type="domain" description="Minor extracellular protease Epr GA-like" evidence="3">
    <location>
        <begin position="636"/>
        <end position="725"/>
    </location>
</feature>
<dbReference type="Gene3D" id="2.160.20.160">
    <property type="match status" value="1"/>
</dbReference>
<feature type="coiled-coil region" evidence="1">
    <location>
        <begin position="1097"/>
        <end position="1145"/>
    </location>
</feature>
<feature type="region of interest" description="Disordered" evidence="2">
    <location>
        <begin position="1561"/>
        <end position="1686"/>
    </location>
</feature>
<evidence type="ECO:0000256" key="2">
    <source>
        <dbReference type="SAM" id="MobiDB-lite"/>
    </source>
</evidence>
<feature type="coiled-coil region" evidence="1">
    <location>
        <begin position="460"/>
        <end position="508"/>
    </location>
</feature>
<feature type="domain" description="Minor extracellular protease Epr GA-like" evidence="3">
    <location>
        <begin position="727"/>
        <end position="816"/>
    </location>
</feature>
<feature type="domain" description="Minor extracellular protease Epr GA-like" evidence="3">
    <location>
        <begin position="1000"/>
        <end position="1089"/>
    </location>
</feature>
<name>A0ABX6UVY6_9PAST</name>
<dbReference type="RefSeq" id="WP_194811483.1">
    <property type="nucleotide sequence ID" value="NZ_CP063056.1"/>
</dbReference>
<feature type="domain" description="Minor extracellular protease Epr GA-like" evidence="3">
    <location>
        <begin position="363"/>
        <end position="452"/>
    </location>
</feature>
<feature type="coiled-coil region" evidence="1">
    <location>
        <begin position="1188"/>
        <end position="1236"/>
    </location>
</feature>
<feature type="compositionally biased region" description="Basic and acidic residues" evidence="2">
    <location>
        <begin position="1561"/>
        <end position="1596"/>
    </location>
</feature>
<feature type="domain" description="Minor extracellular protease Epr GA-like" evidence="3">
    <location>
        <begin position="1364"/>
        <end position="1453"/>
    </location>
</feature>
<evidence type="ECO:0000313" key="5">
    <source>
        <dbReference type="Proteomes" id="UP000663069"/>
    </source>
</evidence>
<feature type="domain" description="Minor extracellular protease Epr GA-like" evidence="3">
    <location>
        <begin position="1091"/>
        <end position="1180"/>
    </location>
</feature>
<sequence length="2127" mass="220591">MNNITLKINTENGKTLQTVAITTQKGSATVVKQPLEKISFELVDDSTQLAPQPIFAKRNGNNLEIAFEDEKNSPSLIIEDYYSNDELSPVIGLAENHSYYAYFPQTGESADAIAALQQNVIAAEVLGGEAFVVPFLPNWGWVLAGLGIIGLGALVASSSSSSGGSSGSDSNTNTNNNEALNVAKTAIDAAKAADKAAKDALAEAQKDGNITAEEKADLQAKADEATAKKAAAENAIKALPDDNADKAGLTEEVGKLDGIQVPEVTPQEDPAKDAKLALEEAKAADKAAKDALAKANEDGKITETEKADLQAKAKDAADKKAAAENAIKALPDDNADKAGLTEEVGKLDGIQVPEVTPQEDPAKDAKLALEEAKAADKAAKDALAKANEDGKITETEKADLQAKADEAAAKKAAAENAIKALPDDNADKAGLTEEVGKLDGIQVPEVTPQEDPAKDAKLALEEAKAADKAAKDALAKANEDGKITETEKADLQAKADEAAAKKAAAENAIKALPDDNADKAGLTEEVGKLDGIQVPEVTPQEDPAKDAKLALEEAKAADKAAKDALAKANEDGKITETEKADLQAKADEAAAKKAAAENAIKALPDDNADKAGLTEEVGKLDGIQVPEVTPQEDPAKDAKLALEEAKAADKAAKDALAKANEDGNITAEEKADLQAKADEAAAKKAAAENAIKALPDDNADKAGLTEEVGKLDGIQVPEVTPQEDPAKDAKLALEEAKAADKAAKDALAKANEDGKITETEKADLQAKADEAAAKKAAAENAIKALPDDNADKAGLTEEVGKLDGIQVPEVTPQEDPAKDAKLALEEAKAADKAAKDALAKANEDGKITETEKADLQAKADEAAAKKAAAENAIKALPDDNADKAGLTEEVGKLDGIQVPEVTPQEDPAKDAKLALEEAKAADKAAKDALAKANEDGNITAEEKADLQAKADEAAAKKAAAENAIKALPDDNADKAGLTEEVGKLDGIQVPEVTPQEDPAKDAKLALEEAKAADKAAKDALAKANEDGKITETEKADLQAKADEAAAKKAAAENAIKALPDDNADKAGLTEEVGKLDGIQVPEVTPQEDPAKDAKLALEEAKAADKAAKDALAKANEDGNITAEEKADLQAKADEAAAKKAAAENAIKALPDDNADKAGLTEEVGKLDGIQVPEVTPQEDPAKDAKLALEEAKAADKAAKDALAKANEDGKITETEKADLQAKADEAAAKKAAAENAIKALPDDNADKAGLTEEVGKLDGIQVPEVTPQEDPAKDAKLALEEAKAADKAAKDALAKANEDGKITETEKADLQAKADEAAAKKAAAENAIKALPDDNADKAGLTEEVGKLDGIQVPEVTPQEDPAKDAKLALEEAKAADKAAKDALAKANEDGNITAEEKADLQAKADEAAAKKAAAENAIKALPDDNADKAGLTEEVGKLDGIQVPEVTPQEDPAKDAKLALEEAKAADKAAKDALAKANEDGKITETEKADLQAKADEAAAKKAAAENAIKALPDDNADKAGLTEEVGKLDGIQVPEVTPQEDPAKDAKLALEEAKAADKAAKDALAKANEDGNITAEEKADLQAKADEAAAKKAAAENAIKALPDDNADKAGLTEEVGKLDGIQVPEVTPPTDSNNWVDTTDWEEDTDTSDEPADKDLPDDKDEDDRPVTDPNVIITGRTVPNNPTKRVVDKIKEKNPLSADKIGEKGQINTGNDDDLVVVGKGTNANDISGKMSITGGTINTNAGKDKVIITNNAISTKINTGADEDKVDIYGNLRSTSATSNSVIQTGDGNDVLTVRGKLMGLNNQLDLEMGDDTVIIGGGALYNTAAANDVSKRTNWNKIDLGEGNDKLSMGERGAGNIQYTGIQAGTGDDTVILKPNRGKGDLFWVHTDLGDGNDNLVVEASDLRMTHIYGGDGNDTIDLSKAQFTTTYHTHVGDSSIDGGAGNDKIILGDVGYTTDAHYYRITGGAGNDVIEFTKDYSAVEYNNQGNETNAARNQTDIRGGEGFDTIAISGTGTTVNLHSGYSGAGTSKPEGLREFEAVDMTATGAQKVVLKASDVLANSGSTPLYISGDSNDTVDTKGTFTKGTEKVTHTALDGKEHTYTLYTSTEGAKLYIDDTITNII</sequence>
<feature type="domain" description="Minor extracellular protease Epr GA-like" evidence="3">
    <location>
        <begin position="818"/>
        <end position="907"/>
    </location>
</feature>
<evidence type="ECO:0000259" key="3">
    <source>
        <dbReference type="Pfam" id="PF22775"/>
    </source>
</evidence>
<dbReference type="Pfam" id="PF22775">
    <property type="entry name" value="GA_3"/>
    <property type="match status" value="16"/>
</dbReference>
<dbReference type="SUPFAM" id="SSF51120">
    <property type="entry name" value="beta-Roll"/>
    <property type="match status" value="1"/>
</dbReference>
<feature type="coiled-coil region" evidence="1">
    <location>
        <begin position="369"/>
        <end position="417"/>
    </location>
</feature>
<feature type="compositionally biased region" description="Basic and acidic residues" evidence="2">
    <location>
        <begin position="1604"/>
        <end position="1620"/>
    </location>
</feature>
<evidence type="ECO:0000256" key="1">
    <source>
        <dbReference type="SAM" id="Coils"/>
    </source>
</evidence>
<feature type="coiled-coil region" evidence="1">
    <location>
        <begin position="824"/>
        <end position="872"/>
    </location>
</feature>
<feature type="compositionally biased region" description="Basic and acidic residues" evidence="2">
    <location>
        <begin position="1654"/>
        <end position="1670"/>
    </location>
</feature>
<feature type="domain" description="Minor extracellular protease Epr GA-like" evidence="3">
    <location>
        <begin position="454"/>
        <end position="543"/>
    </location>
</feature>
<feature type="coiled-coil region" evidence="1">
    <location>
        <begin position="642"/>
        <end position="690"/>
    </location>
</feature>